<name>A0A9P8L322_9PEZI</name>
<keyword evidence="2" id="KW-1185">Reference proteome</keyword>
<evidence type="ECO:0000313" key="2">
    <source>
        <dbReference type="Proteomes" id="UP000698800"/>
    </source>
</evidence>
<comment type="caution">
    <text evidence="1">The sequence shown here is derived from an EMBL/GenBank/DDBJ whole genome shotgun (WGS) entry which is preliminary data.</text>
</comment>
<organism evidence="1 2">
    <name type="scientific">Glutinoglossum americanum</name>
    <dbReference type="NCBI Taxonomy" id="1670608"/>
    <lineage>
        <taxon>Eukaryota</taxon>
        <taxon>Fungi</taxon>
        <taxon>Dikarya</taxon>
        <taxon>Ascomycota</taxon>
        <taxon>Pezizomycotina</taxon>
        <taxon>Geoglossomycetes</taxon>
        <taxon>Geoglossales</taxon>
        <taxon>Geoglossaceae</taxon>
        <taxon>Glutinoglossum</taxon>
    </lineage>
</organism>
<accession>A0A9P8L322</accession>
<dbReference type="EMBL" id="JAGHQL010000015">
    <property type="protein sequence ID" value="KAH0544721.1"/>
    <property type="molecule type" value="Genomic_DNA"/>
</dbReference>
<protein>
    <submittedName>
        <fullName evidence="1">Uncharacterized protein</fullName>
    </submittedName>
</protein>
<dbReference type="AlphaFoldDB" id="A0A9P8L322"/>
<reference evidence="1" key="1">
    <citation type="submission" date="2021-03" db="EMBL/GenBank/DDBJ databases">
        <title>Comparative genomics and phylogenomic investigation of the class Geoglossomycetes provide insights into ecological specialization and systematics.</title>
        <authorList>
            <person name="Melie T."/>
            <person name="Pirro S."/>
            <person name="Miller A.N."/>
            <person name="Quandt A."/>
        </authorList>
    </citation>
    <scope>NUCLEOTIDE SEQUENCE</scope>
    <source>
        <strain evidence="1">GBOQ0MN5Z8</strain>
    </source>
</reference>
<proteinExistence type="predicted"/>
<sequence length="269" mass="28136">MKNSSREQRRRQGRCRDRVFAKVVRLATATVAAVLEDVVAEVRIVVTPVGSGPASLVLASWDLALAESLSVQLGSGVAHQLPHLYSQVGLGVVVVQTVVTGRLVVLVDVVVDGFVDVTSVEGVADFVDVVDVVLSVLDVVDFIVELVVDSLQLEDDVVEVLYVVGVVNDVVVFVYVLDVVFDVVDVVYGADTVVDVVGFVVVYGADSVDVLAVVVGVVYGADSVVNEVSVVVTVEGVVYGADSVVDEVSVVVPVEGVVYGADSVALVVV</sequence>
<gene>
    <name evidence="1" type="ORF">FGG08_001226</name>
</gene>
<dbReference type="Proteomes" id="UP000698800">
    <property type="component" value="Unassembled WGS sequence"/>
</dbReference>
<evidence type="ECO:0000313" key="1">
    <source>
        <dbReference type="EMBL" id="KAH0544721.1"/>
    </source>
</evidence>